<proteinExistence type="predicted"/>
<evidence type="ECO:0000313" key="2">
    <source>
        <dbReference type="Proteomes" id="UP000176198"/>
    </source>
</evidence>
<protein>
    <submittedName>
        <fullName evidence="1">Uncharacterized protein</fullName>
    </submittedName>
</protein>
<gene>
    <name evidence="1" type="ORF">A2115_00855</name>
</gene>
<evidence type="ECO:0000313" key="1">
    <source>
        <dbReference type="EMBL" id="OGM02517.1"/>
    </source>
</evidence>
<dbReference type="STRING" id="1802471.A2115_00855"/>
<name>A0A1F7WIX7_9BACT</name>
<dbReference type="AlphaFoldDB" id="A0A1F7WIX7"/>
<comment type="caution">
    <text evidence="1">The sequence shown here is derived from an EMBL/GenBank/DDBJ whole genome shotgun (WGS) entry which is preliminary data.</text>
</comment>
<dbReference type="Proteomes" id="UP000176198">
    <property type="component" value="Unassembled WGS sequence"/>
</dbReference>
<organism evidence="1 2">
    <name type="scientific">Candidatus Woesebacteria bacterium GWA1_41_8</name>
    <dbReference type="NCBI Taxonomy" id="1802471"/>
    <lineage>
        <taxon>Bacteria</taxon>
        <taxon>Candidatus Woeseibacteriota</taxon>
    </lineage>
</organism>
<dbReference type="EMBL" id="MGFJ01000020">
    <property type="protein sequence ID" value="OGM02517.1"/>
    <property type="molecule type" value="Genomic_DNA"/>
</dbReference>
<reference evidence="1 2" key="1">
    <citation type="journal article" date="2016" name="Nat. Commun.">
        <title>Thousands of microbial genomes shed light on interconnected biogeochemical processes in an aquifer system.</title>
        <authorList>
            <person name="Anantharaman K."/>
            <person name="Brown C.T."/>
            <person name="Hug L.A."/>
            <person name="Sharon I."/>
            <person name="Castelle C.J."/>
            <person name="Probst A.J."/>
            <person name="Thomas B.C."/>
            <person name="Singh A."/>
            <person name="Wilkins M.J."/>
            <person name="Karaoz U."/>
            <person name="Brodie E.L."/>
            <person name="Williams K.H."/>
            <person name="Hubbard S.S."/>
            <person name="Banfield J.F."/>
        </authorList>
    </citation>
    <scope>NUCLEOTIDE SEQUENCE [LARGE SCALE GENOMIC DNA]</scope>
</reference>
<sequence>MAEIATEVLTRPNFMLRLDDGSPVTIEFKTGAWEINPRAGFKRDSVKQEEVVTYNPRFRQPPPLNSVVEVDTGGEPQYFLVGGVRKGQEIPESVYASPVSKQEFEDLRRSGHPVVIPDNLPETTVRQTLT</sequence>
<accession>A0A1F7WIX7</accession>